<dbReference type="GO" id="GO:0003682">
    <property type="term" value="F:chromatin binding"/>
    <property type="evidence" value="ECO:0007669"/>
    <property type="project" value="TreeGrafter"/>
</dbReference>
<reference evidence="9 10" key="1">
    <citation type="journal article" date="2024" name="Nat. Commun.">
        <title>Phylogenomics reveals the evolutionary origins of lichenization in chlorophyte algae.</title>
        <authorList>
            <person name="Puginier C."/>
            <person name="Libourel C."/>
            <person name="Otte J."/>
            <person name="Skaloud P."/>
            <person name="Haon M."/>
            <person name="Grisel S."/>
            <person name="Petersen M."/>
            <person name="Berrin J.G."/>
            <person name="Delaux P.M."/>
            <person name="Dal Grande F."/>
            <person name="Keller J."/>
        </authorList>
    </citation>
    <scope>NUCLEOTIDE SEQUENCE [LARGE SCALE GENOMIC DNA]</scope>
    <source>
        <strain evidence="9 10">SAG 2036</strain>
    </source>
</reference>
<dbReference type="Pfam" id="PF03215">
    <property type="entry name" value="Rad17"/>
    <property type="match status" value="1"/>
</dbReference>
<evidence type="ECO:0000256" key="6">
    <source>
        <dbReference type="ARBA" id="ARBA00023242"/>
    </source>
</evidence>
<dbReference type="EMBL" id="JALJOQ010000023">
    <property type="protein sequence ID" value="KAK9808429.1"/>
    <property type="molecule type" value="Genomic_DNA"/>
</dbReference>
<evidence type="ECO:0000313" key="10">
    <source>
        <dbReference type="Proteomes" id="UP001465755"/>
    </source>
</evidence>
<evidence type="ECO:0000256" key="4">
    <source>
        <dbReference type="ARBA" id="ARBA00022763"/>
    </source>
</evidence>
<evidence type="ECO:0000256" key="3">
    <source>
        <dbReference type="ARBA" id="ARBA00022741"/>
    </source>
</evidence>
<feature type="region of interest" description="Disordered" evidence="8">
    <location>
        <begin position="392"/>
        <end position="413"/>
    </location>
</feature>
<keyword evidence="6" id="KW-0539">Nucleus</keyword>
<comment type="subcellular location">
    <subcellularLocation>
        <location evidence="1">Nucleus</location>
    </subcellularLocation>
</comment>
<keyword evidence="5" id="KW-0067">ATP-binding</keyword>
<sequence>MVKKKVLAISLLSSDEESGPPRKKRIVKQPSRAKKPVQDTGKQLLLRPTSAGDSRPCLDFTSSQPSQTDSRDQPKASQQPETKPAHIPAARGDHAQLWTEKHAPRTRDELVVHKDKVAAVASWLEQQAAPQTSRSSCCLLVTGPAGCGKTSTVEVLAREAGYDITEWHPPLPTLWHEHRYQGGLDVPYSSKMDEFDGFVAHAKMGSLHLGPSAAAAAGDAGTELAHQAERSMHLDADPAGGQSGSRGHRSLMLVDDLPHAQGPAQRKRLVSALGTLAATAQQPVVIIMGESGTSGSNKDKSAPSGPAAGAGAGNSAFSLPAEITGAVTRGGATHIQFNPLADTFAAKALVAVAEKEGLRLSKEAAKQCALQASGDLFHAIESLQLSCAGKPRTKVQASPAKKRGRGKAANSAAQLSAEDVMHTNTRDITLSIFRVLGKILYNKRLHPSSQSSDQTQEHLSLDESSSDHLARGLRALLGDVDTSRRLPMDPSLGRPPSEYNPEAIMLHGGLEANSVAAFLHENMLHFCGDDAVDEAASALHYLGDADRLLSHSQASPSSLSTWDADEHPSSSFAEAAAGSLIFPEYSGLATRGGGQCLRVGGGDAALPQNHGCLEPLTPSSKPVAPQVVAHVEWAAA</sequence>
<dbReference type="SUPFAM" id="SSF52540">
    <property type="entry name" value="P-loop containing nucleoside triphosphate hydrolases"/>
    <property type="match status" value="1"/>
</dbReference>
<organism evidence="9 10">
    <name type="scientific">Symbiochloris irregularis</name>
    <dbReference type="NCBI Taxonomy" id="706552"/>
    <lineage>
        <taxon>Eukaryota</taxon>
        <taxon>Viridiplantae</taxon>
        <taxon>Chlorophyta</taxon>
        <taxon>core chlorophytes</taxon>
        <taxon>Trebouxiophyceae</taxon>
        <taxon>Trebouxiales</taxon>
        <taxon>Trebouxiaceae</taxon>
        <taxon>Symbiochloris</taxon>
    </lineage>
</organism>
<keyword evidence="3" id="KW-0547">Nucleotide-binding</keyword>
<dbReference type="PANTHER" id="PTHR12172:SF0">
    <property type="entry name" value="CELL CYCLE CHECKPOINT PROTEIN RAD17"/>
    <property type="match status" value="1"/>
</dbReference>
<accession>A0AAW1PK37</accession>
<evidence type="ECO:0000256" key="1">
    <source>
        <dbReference type="ARBA" id="ARBA00004123"/>
    </source>
</evidence>
<protein>
    <recommendedName>
        <fullName evidence="11">Cell cycle checkpoint protein RAD17</fullName>
    </recommendedName>
</protein>
<feature type="compositionally biased region" description="Low complexity" evidence="8">
    <location>
        <begin position="302"/>
        <end position="313"/>
    </location>
</feature>
<dbReference type="InterPro" id="IPR004582">
    <property type="entry name" value="Checkpoint_prot_Rad17_Rad24"/>
</dbReference>
<comment type="similarity">
    <text evidence="2">Belongs to the rad17/RAD24 family.</text>
</comment>
<keyword evidence="10" id="KW-1185">Reference proteome</keyword>
<evidence type="ECO:0000256" key="2">
    <source>
        <dbReference type="ARBA" id="ARBA00006168"/>
    </source>
</evidence>
<dbReference type="PANTHER" id="PTHR12172">
    <property type="entry name" value="CELL CYCLE CHECKPOINT PROTEIN RAD17"/>
    <property type="match status" value="1"/>
</dbReference>
<name>A0AAW1PK37_9CHLO</name>
<dbReference type="GO" id="GO:0003689">
    <property type="term" value="F:DNA clamp loader activity"/>
    <property type="evidence" value="ECO:0007669"/>
    <property type="project" value="TreeGrafter"/>
</dbReference>
<feature type="region of interest" description="Disordered" evidence="8">
    <location>
        <begin position="1"/>
        <end position="89"/>
    </location>
</feature>
<keyword evidence="4" id="KW-0227">DNA damage</keyword>
<feature type="region of interest" description="Disordered" evidence="8">
    <location>
        <begin position="290"/>
        <end position="313"/>
    </location>
</feature>
<keyword evidence="7" id="KW-0131">Cell cycle</keyword>
<dbReference type="GO" id="GO:0006281">
    <property type="term" value="P:DNA repair"/>
    <property type="evidence" value="ECO:0007669"/>
    <property type="project" value="InterPro"/>
</dbReference>
<dbReference type="GO" id="GO:0033314">
    <property type="term" value="P:mitotic DNA replication checkpoint signaling"/>
    <property type="evidence" value="ECO:0007669"/>
    <property type="project" value="TreeGrafter"/>
</dbReference>
<comment type="caution">
    <text evidence="9">The sequence shown here is derived from an EMBL/GenBank/DDBJ whole genome shotgun (WGS) entry which is preliminary data.</text>
</comment>
<dbReference type="GO" id="GO:0005634">
    <property type="term" value="C:nucleus"/>
    <property type="evidence" value="ECO:0007669"/>
    <property type="project" value="UniProtKB-SubCell"/>
</dbReference>
<feature type="compositionally biased region" description="Basic and acidic residues" evidence="8">
    <location>
        <begin position="455"/>
        <end position="466"/>
    </location>
</feature>
<evidence type="ECO:0008006" key="11">
    <source>
        <dbReference type="Google" id="ProtNLM"/>
    </source>
</evidence>
<gene>
    <name evidence="9" type="ORF">WJX73_004206</name>
</gene>
<feature type="region of interest" description="Disordered" evidence="8">
    <location>
        <begin position="447"/>
        <end position="466"/>
    </location>
</feature>
<dbReference type="GO" id="GO:0000077">
    <property type="term" value="P:DNA damage checkpoint signaling"/>
    <property type="evidence" value="ECO:0007669"/>
    <property type="project" value="TreeGrafter"/>
</dbReference>
<dbReference type="AlphaFoldDB" id="A0AAW1PK37"/>
<dbReference type="InterPro" id="IPR027417">
    <property type="entry name" value="P-loop_NTPase"/>
</dbReference>
<evidence type="ECO:0000256" key="8">
    <source>
        <dbReference type="SAM" id="MobiDB-lite"/>
    </source>
</evidence>
<evidence type="ECO:0000256" key="7">
    <source>
        <dbReference type="ARBA" id="ARBA00023306"/>
    </source>
</evidence>
<dbReference type="Proteomes" id="UP001465755">
    <property type="component" value="Unassembled WGS sequence"/>
</dbReference>
<dbReference type="GO" id="GO:0005524">
    <property type="term" value="F:ATP binding"/>
    <property type="evidence" value="ECO:0007669"/>
    <property type="project" value="UniProtKB-KW"/>
</dbReference>
<proteinExistence type="inferred from homology"/>
<evidence type="ECO:0000256" key="5">
    <source>
        <dbReference type="ARBA" id="ARBA00022840"/>
    </source>
</evidence>
<feature type="compositionally biased region" description="Basic residues" evidence="8">
    <location>
        <begin position="21"/>
        <end position="35"/>
    </location>
</feature>
<evidence type="ECO:0000313" key="9">
    <source>
        <dbReference type="EMBL" id="KAK9808429.1"/>
    </source>
</evidence>
<dbReference type="Gene3D" id="3.40.50.300">
    <property type="entry name" value="P-loop containing nucleotide triphosphate hydrolases"/>
    <property type="match status" value="1"/>
</dbReference>